<reference evidence="1" key="1">
    <citation type="submission" date="2021-06" db="EMBL/GenBank/DDBJ databases">
        <authorList>
            <person name="Kallberg Y."/>
            <person name="Tangrot J."/>
            <person name="Rosling A."/>
        </authorList>
    </citation>
    <scope>NUCLEOTIDE SEQUENCE</scope>
    <source>
        <strain evidence="1">FL966</strain>
    </source>
</reference>
<proteinExistence type="predicted"/>
<dbReference type="EMBL" id="CAJVQA010000999">
    <property type="protein sequence ID" value="CAG8498868.1"/>
    <property type="molecule type" value="Genomic_DNA"/>
</dbReference>
<evidence type="ECO:0000313" key="2">
    <source>
        <dbReference type="Proteomes" id="UP000789759"/>
    </source>
</evidence>
<dbReference type="Proteomes" id="UP000789759">
    <property type="component" value="Unassembled WGS sequence"/>
</dbReference>
<gene>
    <name evidence="1" type="ORF">CPELLU_LOCUS2351</name>
</gene>
<keyword evidence="2" id="KW-1185">Reference proteome</keyword>
<sequence>MECIITYKYLSFNYVFCIADYRLDALITVDKIEAVSHKPDYTKGGQSEINMVTIDVILIELQNCNKLSVAAPSYNSLSHKESNQ</sequence>
<comment type="caution">
    <text evidence="1">The sequence shown here is derived from an EMBL/GenBank/DDBJ whole genome shotgun (WGS) entry which is preliminary data.</text>
</comment>
<name>A0A9N9EYK5_9GLOM</name>
<accession>A0A9N9EYK5</accession>
<dbReference type="AlphaFoldDB" id="A0A9N9EYK5"/>
<evidence type="ECO:0000313" key="1">
    <source>
        <dbReference type="EMBL" id="CAG8498868.1"/>
    </source>
</evidence>
<protein>
    <submittedName>
        <fullName evidence="1">13731_t:CDS:1</fullName>
    </submittedName>
</protein>
<organism evidence="1 2">
    <name type="scientific">Cetraspora pellucida</name>
    <dbReference type="NCBI Taxonomy" id="1433469"/>
    <lineage>
        <taxon>Eukaryota</taxon>
        <taxon>Fungi</taxon>
        <taxon>Fungi incertae sedis</taxon>
        <taxon>Mucoromycota</taxon>
        <taxon>Glomeromycotina</taxon>
        <taxon>Glomeromycetes</taxon>
        <taxon>Diversisporales</taxon>
        <taxon>Gigasporaceae</taxon>
        <taxon>Cetraspora</taxon>
    </lineage>
</organism>